<feature type="region of interest" description="Disordered" evidence="1">
    <location>
        <begin position="1"/>
        <end position="26"/>
    </location>
</feature>
<comment type="caution">
    <text evidence="3">The sequence shown here is derived from an EMBL/GenBank/DDBJ whole genome shotgun (WGS) entry which is preliminary data.</text>
</comment>
<sequence>MAHNDPARVGGGPQPSGRYWPGHPSHPGYVYPRPDHYYPAHYPQAQPHPPAGGPAWGHAPGFPHYPDPHRKPPTIYVSGNQNYRPTTSEKRVPDAKKALPRKKSVEYPSDIALDSQLRWHHTWSETSSTGLIWDITRSPSGSIVRTERFVIAKPDLKALAMRDWAGKEIELWTDNEVLAYYMRRLWGPVLVTKKNPGVSDLLEAIYAYLSTSLTKDDIEFIRSTPENVGLLENARKSRVRDGFDAVYEAAIQRPFRRSDALGGHRRFQGIRAVKMEGGTDRLYFNLGPGPVPRF</sequence>
<evidence type="ECO:0000313" key="4">
    <source>
        <dbReference type="Proteomes" id="UP000807342"/>
    </source>
</evidence>
<protein>
    <recommendedName>
        <fullName evidence="2">DUF6699 domain-containing protein</fullName>
    </recommendedName>
</protein>
<dbReference type="Proteomes" id="UP000807342">
    <property type="component" value="Unassembled WGS sequence"/>
</dbReference>
<proteinExistence type="predicted"/>
<dbReference type="Pfam" id="PF20415">
    <property type="entry name" value="DUF6699"/>
    <property type="match status" value="1"/>
</dbReference>
<gene>
    <name evidence="3" type="ORF">P691DRAFT_717071</name>
</gene>
<dbReference type="InterPro" id="IPR046522">
    <property type="entry name" value="DUF6699"/>
</dbReference>
<evidence type="ECO:0000313" key="3">
    <source>
        <dbReference type="EMBL" id="KAF9454579.1"/>
    </source>
</evidence>
<dbReference type="AlphaFoldDB" id="A0A9P5XPJ2"/>
<feature type="domain" description="DUF6699" evidence="2">
    <location>
        <begin position="131"/>
        <end position="272"/>
    </location>
</feature>
<feature type="compositionally biased region" description="Basic and acidic residues" evidence="1">
    <location>
        <begin position="87"/>
        <end position="97"/>
    </location>
</feature>
<name>A0A9P5XPJ2_9AGAR</name>
<feature type="region of interest" description="Disordered" evidence="1">
    <location>
        <begin position="82"/>
        <end position="101"/>
    </location>
</feature>
<dbReference type="OrthoDB" id="3241567at2759"/>
<evidence type="ECO:0000259" key="2">
    <source>
        <dbReference type="Pfam" id="PF20415"/>
    </source>
</evidence>
<feature type="region of interest" description="Disordered" evidence="1">
    <location>
        <begin position="40"/>
        <end position="71"/>
    </location>
</feature>
<reference evidence="3" key="1">
    <citation type="submission" date="2020-11" db="EMBL/GenBank/DDBJ databases">
        <authorList>
            <consortium name="DOE Joint Genome Institute"/>
            <person name="Ahrendt S."/>
            <person name="Riley R."/>
            <person name="Andreopoulos W."/>
            <person name="Labutti K."/>
            <person name="Pangilinan J."/>
            <person name="Ruiz-Duenas F.J."/>
            <person name="Barrasa J.M."/>
            <person name="Sanchez-Garcia M."/>
            <person name="Camarero S."/>
            <person name="Miyauchi S."/>
            <person name="Serrano A."/>
            <person name="Linde D."/>
            <person name="Babiker R."/>
            <person name="Drula E."/>
            <person name="Ayuso-Fernandez I."/>
            <person name="Pacheco R."/>
            <person name="Padilla G."/>
            <person name="Ferreira P."/>
            <person name="Barriuso J."/>
            <person name="Kellner H."/>
            <person name="Castanera R."/>
            <person name="Alfaro M."/>
            <person name="Ramirez L."/>
            <person name="Pisabarro A.G."/>
            <person name="Kuo A."/>
            <person name="Tritt A."/>
            <person name="Lipzen A."/>
            <person name="He G."/>
            <person name="Yan M."/>
            <person name="Ng V."/>
            <person name="Cullen D."/>
            <person name="Martin F."/>
            <person name="Rosso M.-N."/>
            <person name="Henrissat B."/>
            <person name="Hibbett D."/>
            <person name="Martinez A.T."/>
            <person name="Grigoriev I.V."/>
        </authorList>
    </citation>
    <scope>NUCLEOTIDE SEQUENCE</scope>
    <source>
        <strain evidence="3">MF-IS2</strain>
    </source>
</reference>
<accession>A0A9P5XPJ2</accession>
<keyword evidence="4" id="KW-1185">Reference proteome</keyword>
<evidence type="ECO:0000256" key="1">
    <source>
        <dbReference type="SAM" id="MobiDB-lite"/>
    </source>
</evidence>
<dbReference type="EMBL" id="MU151053">
    <property type="protein sequence ID" value="KAF9454579.1"/>
    <property type="molecule type" value="Genomic_DNA"/>
</dbReference>
<organism evidence="3 4">
    <name type="scientific">Macrolepiota fuliginosa MF-IS2</name>
    <dbReference type="NCBI Taxonomy" id="1400762"/>
    <lineage>
        <taxon>Eukaryota</taxon>
        <taxon>Fungi</taxon>
        <taxon>Dikarya</taxon>
        <taxon>Basidiomycota</taxon>
        <taxon>Agaricomycotina</taxon>
        <taxon>Agaricomycetes</taxon>
        <taxon>Agaricomycetidae</taxon>
        <taxon>Agaricales</taxon>
        <taxon>Agaricineae</taxon>
        <taxon>Agaricaceae</taxon>
        <taxon>Macrolepiota</taxon>
    </lineage>
</organism>